<evidence type="ECO:0000313" key="1">
    <source>
        <dbReference type="EMBL" id="KKK87008.1"/>
    </source>
</evidence>
<accession>A0A0F8Z005</accession>
<dbReference type="AlphaFoldDB" id="A0A0F8Z005"/>
<proteinExistence type="predicted"/>
<reference evidence="1" key="1">
    <citation type="journal article" date="2015" name="Nature">
        <title>Complex archaea that bridge the gap between prokaryotes and eukaryotes.</title>
        <authorList>
            <person name="Spang A."/>
            <person name="Saw J.H."/>
            <person name="Jorgensen S.L."/>
            <person name="Zaremba-Niedzwiedzka K."/>
            <person name="Martijn J."/>
            <person name="Lind A.E."/>
            <person name="van Eijk R."/>
            <person name="Schleper C."/>
            <person name="Guy L."/>
            <person name="Ettema T.J."/>
        </authorList>
    </citation>
    <scope>NUCLEOTIDE SEQUENCE</scope>
</reference>
<dbReference type="EMBL" id="LAZR01050594">
    <property type="protein sequence ID" value="KKK87008.1"/>
    <property type="molecule type" value="Genomic_DNA"/>
</dbReference>
<comment type="caution">
    <text evidence="1">The sequence shown here is derived from an EMBL/GenBank/DDBJ whole genome shotgun (WGS) entry which is preliminary data.</text>
</comment>
<protein>
    <submittedName>
        <fullName evidence="1">Uncharacterized protein</fullName>
    </submittedName>
</protein>
<organism evidence="1">
    <name type="scientific">marine sediment metagenome</name>
    <dbReference type="NCBI Taxonomy" id="412755"/>
    <lineage>
        <taxon>unclassified sequences</taxon>
        <taxon>metagenomes</taxon>
        <taxon>ecological metagenomes</taxon>
    </lineage>
</organism>
<dbReference type="PROSITE" id="PS51257">
    <property type="entry name" value="PROKAR_LIPOPROTEIN"/>
    <property type="match status" value="1"/>
</dbReference>
<name>A0A0F8Z005_9ZZZZ</name>
<gene>
    <name evidence="1" type="ORF">LCGC14_2757550</name>
</gene>
<sequence length="108" mass="12304">MKRVFVLVGLLFLMGCQPTAKLDDFQIGMPLCEVQSLTTLEKIRENQDSVTYRCKLETGIGSMLKYGSIFAGHEPYKFTFDKKTDSLTEVEFDQSTANIRHMKTASQR</sequence>